<name>A0A3D8YDP4_9BACT</name>
<dbReference type="InterPro" id="IPR036249">
    <property type="entry name" value="Thioredoxin-like_sf"/>
</dbReference>
<dbReference type="Pfam" id="PF20029">
    <property type="entry name" value="DUF6436"/>
    <property type="match status" value="1"/>
</dbReference>
<dbReference type="Gene3D" id="3.40.30.10">
    <property type="entry name" value="Glutaredoxin"/>
    <property type="match status" value="1"/>
</dbReference>
<protein>
    <submittedName>
        <fullName evidence="2">AhpC/TSA family protein</fullName>
    </submittedName>
</protein>
<dbReference type="RefSeq" id="WP_115831558.1">
    <property type="nucleotide sequence ID" value="NZ_QNUL01000010.1"/>
</dbReference>
<accession>A0A3D8YDP4</accession>
<gene>
    <name evidence="2" type="ORF">DSL64_14130</name>
</gene>
<dbReference type="Proteomes" id="UP000256373">
    <property type="component" value="Unassembled WGS sequence"/>
</dbReference>
<evidence type="ECO:0000313" key="3">
    <source>
        <dbReference type="Proteomes" id="UP000256373"/>
    </source>
</evidence>
<keyword evidence="3" id="KW-1185">Reference proteome</keyword>
<reference evidence="2 3" key="1">
    <citation type="submission" date="2018-07" db="EMBL/GenBank/DDBJ databases">
        <title>Dyadobacter roseus sp. nov., isolated from rose rhizosphere soil.</title>
        <authorList>
            <person name="Chen L."/>
        </authorList>
    </citation>
    <scope>NUCLEOTIDE SEQUENCE [LARGE SCALE GENOMIC DNA]</scope>
    <source>
        <strain evidence="2 3">RS19</strain>
    </source>
</reference>
<sequence>MKKKLTLLWLLVLASAVMALFWYNSWVYLLPTPVPENYKPVAIGSKLLVHGLPETTDKKPRFIHFFNPECPCSRFNIKHFQSLVRAYGNQVDFAVVVMSEKKFTAQQIRDRLNLDLPVIFDTNVASACGVYSTPQAVLISSKDKLFYRGNYNKSRYCTDESTNYAKIALAGLLGNSPDIAFDNAALQSYGCSLPYCKK</sequence>
<dbReference type="InterPro" id="IPR045494">
    <property type="entry name" value="DUF6436"/>
</dbReference>
<evidence type="ECO:0000313" key="2">
    <source>
        <dbReference type="EMBL" id="REA60672.1"/>
    </source>
</evidence>
<dbReference type="OrthoDB" id="8897581at2"/>
<dbReference type="AlphaFoldDB" id="A0A3D8YDP4"/>
<feature type="domain" description="DUF6436" evidence="1">
    <location>
        <begin position="55"/>
        <end position="163"/>
    </location>
</feature>
<dbReference type="SUPFAM" id="SSF52833">
    <property type="entry name" value="Thioredoxin-like"/>
    <property type="match status" value="1"/>
</dbReference>
<organism evidence="2 3">
    <name type="scientific">Dyadobacter luteus</name>
    <dbReference type="NCBI Taxonomy" id="2259619"/>
    <lineage>
        <taxon>Bacteria</taxon>
        <taxon>Pseudomonadati</taxon>
        <taxon>Bacteroidota</taxon>
        <taxon>Cytophagia</taxon>
        <taxon>Cytophagales</taxon>
        <taxon>Spirosomataceae</taxon>
        <taxon>Dyadobacter</taxon>
    </lineage>
</organism>
<evidence type="ECO:0000259" key="1">
    <source>
        <dbReference type="Pfam" id="PF20029"/>
    </source>
</evidence>
<comment type="caution">
    <text evidence="2">The sequence shown here is derived from an EMBL/GenBank/DDBJ whole genome shotgun (WGS) entry which is preliminary data.</text>
</comment>
<proteinExistence type="predicted"/>
<dbReference type="EMBL" id="QNUL01000010">
    <property type="protein sequence ID" value="REA60672.1"/>
    <property type="molecule type" value="Genomic_DNA"/>
</dbReference>